<proteinExistence type="predicted"/>
<feature type="compositionally biased region" description="Acidic residues" evidence="1">
    <location>
        <begin position="335"/>
        <end position="347"/>
    </location>
</feature>
<gene>
    <name evidence="2" type="ORF">AK812_SmicGene11231</name>
</gene>
<keyword evidence="3" id="KW-1185">Reference proteome</keyword>
<evidence type="ECO:0000313" key="2">
    <source>
        <dbReference type="EMBL" id="OLQ05601.1"/>
    </source>
</evidence>
<dbReference type="EMBL" id="LSRX01000180">
    <property type="protein sequence ID" value="OLQ05601.1"/>
    <property type="molecule type" value="Genomic_DNA"/>
</dbReference>
<dbReference type="OrthoDB" id="430223at2759"/>
<sequence length="465" mass="52565">MLADRPCGPTIPGAFLKSLTWFERVAGFTQECRISSKTVLLSTRDILVKELKKPGTPIHRAPRLPGALIASLERLVSNNREAMGIRAGAFYRHLKCWGTLRYDDVQHMSPQAVRFFSGRLTTTLYETKTSGPERRQVELPVAVTEDSWICNRDWLRDGWQIFQTHADFNRDYFLPALSDDFSCFRKRMASYSEAATLTAAVNRRLTSSEGRRLIPPELVEMWTEHSERATLPTIMDGFGLDPRDRDALGRWRPEGSDIYSRSFSGKIRRIHRYFTAEIEKLRLAGDIDDYDVLEAAFSWLRARKGLSADEADRVVESFRVSLTAWFSDDPIQQESEVEGEAAVEEQAEAPQAEPTAAEGCWMARLRHFNECKMVSEMPEPGEYSYRCKLCWPNSEGVIGSSDDSSEESSDSDGERSEAPDDKGTSPPRSWDRVTMGSDPLFLAVLERCLALGVLEPGSDRKQVLP</sequence>
<feature type="region of interest" description="Disordered" evidence="1">
    <location>
        <begin position="398"/>
        <end position="433"/>
    </location>
</feature>
<feature type="compositionally biased region" description="Basic and acidic residues" evidence="1">
    <location>
        <begin position="412"/>
        <end position="423"/>
    </location>
</feature>
<name>A0A1Q9EDX8_SYMMI</name>
<comment type="caution">
    <text evidence="2">The sequence shown here is derived from an EMBL/GenBank/DDBJ whole genome shotgun (WGS) entry which is preliminary data.</text>
</comment>
<dbReference type="AlphaFoldDB" id="A0A1Q9EDX8"/>
<feature type="region of interest" description="Disordered" evidence="1">
    <location>
        <begin position="330"/>
        <end position="356"/>
    </location>
</feature>
<accession>A0A1Q9EDX8</accession>
<dbReference type="Proteomes" id="UP000186817">
    <property type="component" value="Unassembled WGS sequence"/>
</dbReference>
<evidence type="ECO:0000313" key="3">
    <source>
        <dbReference type="Proteomes" id="UP000186817"/>
    </source>
</evidence>
<evidence type="ECO:0000256" key="1">
    <source>
        <dbReference type="SAM" id="MobiDB-lite"/>
    </source>
</evidence>
<organism evidence="2 3">
    <name type="scientific">Symbiodinium microadriaticum</name>
    <name type="common">Dinoflagellate</name>
    <name type="synonym">Zooxanthella microadriatica</name>
    <dbReference type="NCBI Taxonomy" id="2951"/>
    <lineage>
        <taxon>Eukaryota</taxon>
        <taxon>Sar</taxon>
        <taxon>Alveolata</taxon>
        <taxon>Dinophyceae</taxon>
        <taxon>Suessiales</taxon>
        <taxon>Symbiodiniaceae</taxon>
        <taxon>Symbiodinium</taxon>
    </lineage>
</organism>
<reference evidence="2 3" key="1">
    <citation type="submission" date="2016-02" db="EMBL/GenBank/DDBJ databases">
        <title>Genome analysis of coral dinoflagellate symbionts highlights evolutionary adaptations to a symbiotic lifestyle.</title>
        <authorList>
            <person name="Aranda M."/>
            <person name="Li Y."/>
            <person name="Liew Y.J."/>
            <person name="Baumgarten S."/>
            <person name="Simakov O."/>
            <person name="Wilson M."/>
            <person name="Piel J."/>
            <person name="Ashoor H."/>
            <person name="Bougouffa S."/>
            <person name="Bajic V.B."/>
            <person name="Ryu T."/>
            <person name="Ravasi T."/>
            <person name="Bayer T."/>
            <person name="Micklem G."/>
            <person name="Kim H."/>
            <person name="Bhak J."/>
            <person name="Lajeunesse T.C."/>
            <person name="Voolstra C.R."/>
        </authorList>
    </citation>
    <scope>NUCLEOTIDE SEQUENCE [LARGE SCALE GENOMIC DNA]</scope>
    <source>
        <strain evidence="2 3">CCMP2467</strain>
    </source>
</reference>
<dbReference type="OMA" id="TQECRIS"/>
<protein>
    <submittedName>
        <fullName evidence="2">Uncharacterized protein</fullName>
    </submittedName>
</protein>